<name>A0A8J3ZIQ1_9ACTN</name>
<protein>
    <submittedName>
        <fullName evidence="2">Uncharacterized protein</fullName>
    </submittedName>
</protein>
<dbReference type="EMBL" id="BOPG01000075">
    <property type="protein sequence ID" value="GIJ62123.1"/>
    <property type="molecule type" value="Genomic_DNA"/>
</dbReference>
<comment type="caution">
    <text evidence="2">The sequence shown here is derived from an EMBL/GenBank/DDBJ whole genome shotgun (WGS) entry which is preliminary data.</text>
</comment>
<accession>A0A8J3ZIQ1</accession>
<dbReference type="RefSeq" id="WP_204007558.1">
    <property type="nucleotide sequence ID" value="NZ_BOPG01000075.1"/>
</dbReference>
<feature type="compositionally biased region" description="Basic and acidic residues" evidence="1">
    <location>
        <begin position="1"/>
        <end position="20"/>
    </location>
</feature>
<evidence type="ECO:0000313" key="2">
    <source>
        <dbReference type="EMBL" id="GIJ62123.1"/>
    </source>
</evidence>
<keyword evidence="3" id="KW-1185">Reference proteome</keyword>
<dbReference type="Proteomes" id="UP000612585">
    <property type="component" value="Unassembled WGS sequence"/>
</dbReference>
<organism evidence="2 3">
    <name type="scientific">Virgisporangium aurantiacum</name>
    <dbReference type="NCBI Taxonomy" id="175570"/>
    <lineage>
        <taxon>Bacteria</taxon>
        <taxon>Bacillati</taxon>
        <taxon>Actinomycetota</taxon>
        <taxon>Actinomycetes</taxon>
        <taxon>Micromonosporales</taxon>
        <taxon>Micromonosporaceae</taxon>
        <taxon>Virgisporangium</taxon>
    </lineage>
</organism>
<sequence>MTPAVDRLRNDAGREEDPPIRDGAPQGPTTALDAGAPADQCDTVCKLLGCRLADAFDDDPDLHWLSGGGI</sequence>
<reference evidence="2" key="1">
    <citation type="submission" date="2021-01" db="EMBL/GenBank/DDBJ databases">
        <title>Whole genome shotgun sequence of Virgisporangium aurantiacum NBRC 16421.</title>
        <authorList>
            <person name="Komaki H."/>
            <person name="Tamura T."/>
        </authorList>
    </citation>
    <scope>NUCLEOTIDE SEQUENCE</scope>
    <source>
        <strain evidence="2">NBRC 16421</strain>
    </source>
</reference>
<dbReference type="AlphaFoldDB" id="A0A8J3ZIQ1"/>
<feature type="region of interest" description="Disordered" evidence="1">
    <location>
        <begin position="1"/>
        <end position="36"/>
    </location>
</feature>
<proteinExistence type="predicted"/>
<evidence type="ECO:0000313" key="3">
    <source>
        <dbReference type="Proteomes" id="UP000612585"/>
    </source>
</evidence>
<evidence type="ECO:0000256" key="1">
    <source>
        <dbReference type="SAM" id="MobiDB-lite"/>
    </source>
</evidence>
<gene>
    <name evidence="2" type="ORF">Vau01_096390</name>
</gene>